<evidence type="ECO:0000259" key="1">
    <source>
        <dbReference type="Pfam" id="PF13456"/>
    </source>
</evidence>
<feature type="domain" description="Reverse transcriptase zinc-binding" evidence="2">
    <location>
        <begin position="167"/>
        <end position="244"/>
    </location>
</feature>
<dbReference type="GO" id="GO:0003676">
    <property type="term" value="F:nucleic acid binding"/>
    <property type="evidence" value="ECO:0007669"/>
    <property type="project" value="InterPro"/>
</dbReference>
<dbReference type="AlphaFoldDB" id="A0A2N9F0F4"/>
<proteinExistence type="predicted"/>
<dbReference type="InterPro" id="IPR002156">
    <property type="entry name" value="RNaseH_domain"/>
</dbReference>
<dbReference type="PANTHER" id="PTHR33116">
    <property type="entry name" value="REVERSE TRANSCRIPTASE ZINC-BINDING DOMAIN-CONTAINING PROTEIN-RELATED-RELATED"/>
    <property type="match status" value="1"/>
</dbReference>
<evidence type="ECO:0000313" key="3">
    <source>
        <dbReference type="EMBL" id="SPC80575.1"/>
    </source>
</evidence>
<dbReference type="InterPro" id="IPR026960">
    <property type="entry name" value="RVT-Znf"/>
</dbReference>
<gene>
    <name evidence="3" type="ORF">FSB_LOCUS8457</name>
</gene>
<dbReference type="InterPro" id="IPR044730">
    <property type="entry name" value="RNase_H-like_dom_plant"/>
</dbReference>
<reference evidence="3" key="1">
    <citation type="submission" date="2018-02" db="EMBL/GenBank/DDBJ databases">
        <authorList>
            <person name="Cohen D.B."/>
            <person name="Kent A.D."/>
        </authorList>
    </citation>
    <scope>NUCLEOTIDE SEQUENCE</scope>
</reference>
<evidence type="ECO:0000259" key="2">
    <source>
        <dbReference type="Pfam" id="PF13966"/>
    </source>
</evidence>
<dbReference type="PANTHER" id="PTHR33116:SF86">
    <property type="entry name" value="REVERSE TRANSCRIPTASE DOMAIN-CONTAINING PROTEIN"/>
    <property type="match status" value="1"/>
</dbReference>
<protein>
    <recommendedName>
        <fullName evidence="4">Reverse transcriptase domain-containing protein</fullName>
    </recommendedName>
</protein>
<organism evidence="3">
    <name type="scientific">Fagus sylvatica</name>
    <name type="common">Beechnut</name>
    <dbReference type="NCBI Taxonomy" id="28930"/>
    <lineage>
        <taxon>Eukaryota</taxon>
        <taxon>Viridiplantae</taxon>
        <taxon>Streptophyta</taxon>
        <taxon>Embryophyta</taxon>
        <taxon>Tracheophyta</taxon>
        <taxon>Spermatophyta</taxon>
        <taxon>Magnoliopsida</taxon>
        <taxon>eudicotyledons</taxon>
        <taxon>Gunneridae</taxon>
        <taxon>Pentapetalae</taxon>
        <taxon>rosids</taxon>
        <taxon>fabids</taxon>
        <taxon>Fagales</taxon>
        <taxon>Fagaceae</taxon>
        <taxon>Fagus</taxon>
    </lineage>
</organism>
<feature type="domain" description="RNase H type-1" evidence="1">
    <location>
        <begin position="285"/>
        <end position="363"/>
    </location>
</feature>
<dbReference type="Pfam" id="PF13966">
    <property type="entry name" value="zf-RVT"/>
    <property type="match status" value="1"/>
</dbReference>
<dbReference type="EMBL" id="OIVN01000458">
    <property type="protein sequence ID" value="SPC80575.1"/>
    <property type="molecule type" value="Genomic_DNA"/>
</dbReference>
<name>A0A2N9F0F4_FAGSY</name>
<dbReference type="CDD" id="cd06222">
    <property type="entry name" value="RNase_H_like"/>
    <property type="match status" value="1"/>
</dbReference>
<evidence type="ECO:0008006" key="4">
    <source>
        <dbReference type="Google" id="ProtNLM"/>
    </source>
</evidence>
<dbReference type="GO" id="GO:0004523">
    <property type="term" value="F:RNA-DNA hybrid ribonuclease activity"/>
    <property type="evidence" value="ECO:0007669"/>
    <property type="project" value="InterPro"/>
</dbReference>
<accession>A0A2N9F0F4</accession>
<sequence>MNVNGPTFTHVMYADDIMLFAKANSSEVQILYKCMVTYCEWSGQSINRNKSGLICSKLVQRDKKRIENFRFLQEKLEARLMGWRSKTLSWAGRVTLIKSVAMALPIYSFSSSDVPTTICDKMDASIHRFWWNPSKNLVFVSAILRISLPLVLRVDKLTWVANPKGVFTVKSTLVLLQMHIWPAASDPIWHKFWKCKMHERLKTLIWRIGCGALPTNLNFFTRMAKGDPSCPLCNADFEFVAHLLDVVKLVVNPPIPHSAQVVSFLPSGILKLNVDAAMFQVAPMISVIARNESGLFVKAWVKLVHAFDPLVAEAAAILFAIQNAKVEKWSAICVESDSKMVVDLLLQDNSVGNWNIEVICDDVKALDC</sequence>
<dbReference type="InterPro" id="IPR036397">
    <property type="entry name" value="RNaseH_sf"/>
</dbReference>
<dbReference type="Gene3D" id="3.30.420.10">
    <property type="entry name" value="Ribonuclease H-like superfamily/Ribonuclease H"/>
    <property type="match status" value="1"/>
</dbReference>
<dbReference type="Pfam" id="PF13456">
    <property type="entry name" value="RVT_3"/>
    <property type="match status" value="1"/>
</dbReference>